<sequence>MDDLTNSFHRGSGHERGRGDHSGDRSGRRNPDSRRSDRRQLEDRPVSLRRIGRLFSDHRTALAVVIALIVASSAIGLAQPFLVRHVIDVALPQQDVGLLAWSVAAMVGVAVASAALGIFQTLISTRIGQQVMHRLRSDLFTHLQRQSVDFFTRTRGGEVQSRTVNDIGAMQSVVTSTATAIAANVTVVIGTVIAMVALDWRLALISLVVLPPAVITTRQVARMRYAVTTARQQKLADLHVQVEEGLSVSGILLTKTLGAAPTLARRFEQTSHDLVDLEIRSQLAGRWRMATMQVVFAAVPAVLYLAAGLPVTRDGMTIGTLVAFVSLQGSLFRPLMGLLNVGVDVTSSLALFSRIFEYLDLPVDIGDPAAPVRLDTVRGEVRFDGVRFGYDPDSPALHDIDLAVPAGSSLALVGATGSGKSTLAGLVARLHDPDAGRVTLDGVDLRDLALTDLADAVGVVTQETYLLHASVRDNLRHARPEATDAEIETAARAARIHDLIETLPDGYDTMVGSRGHRFSGGEQQRLAIARTLLRDPRVLVLDEATSALDNTTEREVQAALDTLARGRTTITIAHRLSTVRNADQIAVLDAGRVVELGTHEELLLRGGRYADLVRGGLEQTAAA</sequence>
<dbReference type="Pfam" id="PF00005">
    <property type="entry name" value="ABC_tran"/>
    <property type="match status" value="1"/>
</dbReference>
<dbReference type="InterPro" id="IPR036640">
    <property type="entry name" value="ABC1_TM_sf"/>
</dbReference>
<keyword evidence="6 8" id="KW-0472">Membrane</keyword>
<feature type="transmembrane region" description="Helical" evidence="8">
    <location>
        <begin position="290"/>
        <end position="311"/>
    </location>
</feature>
<feature type="region of interest" description="Disordered" evidence="7">
    <location>
        <begin position="1"/>
        <end position="41"/>
    </location>
</feature>
<dbReference type="CDD" id="cd18550">
    <property type="entry name" value="ABC_6TM_exporter_like"/>
    <property type="match status" value="1"/>
</dbReference>
<comment type="caution">
    <text evidence="11">The sequence shown here is derived from an EMBL/GenBank/DDBJ whole genome shotgun (WGS) entry which is preliminary data.</text>
</comment>
<feature type="compositionally biased region" description="Basic and acidic residues" evidence="7">
    <location>
        <begin position="12"/>
        <end position="41"/>
    </location>
</feature>
<dbReference type="Proteomes" id="UP001500571">
    <property type="component" value="Unassembled WGS sequence"/>
</dbReference>
<dbReference type="SUPFAM" id="SSF52540">
    <property type="entry name" value="P-loop containing nucleoside triphosphate hydrolases"/>
    <property type="match status" value="1"/>
</dbReference>
<dbReference type="PROSITE" id="PS00211">
    <property type="entry name" value="ABC_TRANSPORTER_1"/>
    <property type="match status" value="1"/>
</dbReference>
<dbReference type="RefSeq" id="WP_344044736.1">
    <property type="nucleotide sequence ID" value="NZ_BAAAPB010000002.1"/>
</dbReference>
<dbReference type="EMBL" id="BAAAPB010000002">
    <property type="protein sequence ID" value="GAA1960773.1"/>
    <property type="molecule type" value="Genomic_DNA"/>
</dbReference>
<dbReference type="Pfam" id="PF00664">
    <property type="entry name" value="ABC_membrane"/>
    <property type="match status" value="1"/>
</dbReference>
<evidence type="ECO:0000256" key="6">
    <source>
        <dbReference type="ARBA" id="ARBA00023136"/>
    </source>
</evidence>
<dbReference type="SMART" id="SM00382">
    <property type="entry name" value="AAA"/>
    <property type="match status" value="1"/>
</dbReference>
<dbReference type="PROSITE" id="PS50893">
    <property type="entry name" value="ABC_TRANSPORTER_2"/>
    <property type="match status" value="1"/>
</dbReference>
<dbReference type="PROSITE" id="PS50929">
    <property type="entry name" value="ABC_TM1F"/>
    <property type="match status" value="1"/>
</dbReference>
<organism evidence="11 12">
    <name type="scientific">Nocardioides panacihumi</name>
    <dbReference type="NCBI Taxonomy" id="400774"/>
    <lineage>
        <taxon>Bacteria</taxon>
        <taxon>Bacillati</taxon>
        <taxon>Actinomycetota</taxon>
        <taxon>Actinomycetes</taxon>
        <taxon>Propionibacteriales</taxon>
        <taxon>Nocardioidaceae</taxon>
        <taxon>Nocardioides</taxon>
    </lineage>
</organism>
<proteinExistence type="predicted"/>
<reference evidence="12" key="1">
    <citation type="journal article" date="2019" name="Int. J. Syst. Evol. Microbiol.">
        <title>The Global Catalogue of Microorganisms (GCM) 10K type strain sequencing project: providing services to taxonomists for standard genome sequencing and annotation.</title>
        <authorList>
            <consortium name="The Broad Institute Genomics Platform"/>
            <consortium name="The Broad Institute Genome Sequencing Center for Infectious Disease"/>
            <person name="Wu L."/>
            <person name="Ma J."/>
        </authorList>
    </citation>
    <scope>NUCLEOTIDE SEQUENCE [LARGE SCALE GENOMIC DNA]</scope>
    <source>
        <strain evidence="12">JCM 15309</strain>
    </source>
</reference>
<evidence type="ECO:0000313" key="12">
    <source>
        <dbReference type="Proteomes" id="UP001500571"/>
    </source>
</evidence>
<dbReference type="Gene3D" id="3.40.50.300">
    <property type="entry name" value="P-loop containing nucleotide triphosphate hydrolases"/>
    <property type="match status" value="1"/>
</dbReference>
<feature type="transmembrane region" description="Helical" evidence="8">
    <location>
        <begin position="172"/>
        <end position="196"/>
    </location>
</feature>
<dbReference type="SUPFAM" id="SSF90123">
    <property type="entry name" value="ABC transporter transmembrane region"/>
    <property type="match status" value="1"/>
</dbReference>
<evidence type="ECO:0000256" key="2">
    <source>
        <dbReference type="ARBA" id="ARBA00022692"/>
    </source>
</evidence>
<evidence type="ECO:0000256" key="3">
    <source>
        <dbReference type="ARBA" id="ARBA00022741"/>
    </source>
</evidence>
<name>A0ABP5CCA9_9ACTN</name>
<dbReference type="PANTHER" id="PTHR43394:SF7">
    <property type="entry name" value="ABC TRANSPORTER B FAMILY MEMBER 28"/>
    <property type="match status" value="1"/>
</dbReference>
<accession>A0ABP5CCA9</accession>
<dbReference type="Gene3D" id="1.20.1560.10">
    <property type="entry name" value="ABC transporter type 1, transmembrane domain"/>
    <property type="match status" value="1"/>
</dbReference>
<keyword evidence="12" id="KW-1185">Reference proteome</keyword>
<dbReference type="InterPro" id="IPR003593">
    <property type="entry name" value="AAA+_ATPase"/>
</dbReference>
<keyword evidence="5 8" id="KW-1133">Transmembrane helix</keyword>
<dbReference type="InterPro" id="IPR003439">
    <property type="entry name" value="ABC_transporter-like_ATP-bd"/>
</dbReference>
<keyword evidence="3" id="KW-0547">Nucleotide-binding</keyword>
<evidence type="ECO:0000313" key="11">
    <source>
        <dbReference type="EMBL" id="GAA1960773.1"/>
    </source>
</evidence>
<protein>
    <submittedName>
        <fullName evidence="11">ABC transporter ATP-binding protein</fullName>
    </submittedName>
</protein>
<keyword evidence="4 11" id="KW-0067">ATP-binding</keyword>
<evidence type="ECO:0000256" key="4">
    <source>
        <dbReference type="ARBA" id="ARBA00022840"/>
    </source>
</evidence>
<dbReference type="GO" id="GO:0005524">
    <property type="term" value="F:ATP binding"/>
    <property type="evidence" value="ECO:0007669"/>
    <property type="project" value="UniProtKB-KW"/>
</dbReference>
<feature type="domain" description="ABC transmembrane type-1" evidence="10">
    <location>
        <begin position="63"/>
        <end position="347"/>
    </location>
</feature>
<feature type="domain" description="ABC transporter" evidence="9">
    <location>
        <begin position="381"/>
        <end position="615"/>
    </location>
</feature>
<feature type="transmembrane region" description="Helical" evidence="8">
    <location>
        <begin position="98"/>
        <end position="119"/>
    </location>
</feature>
<dbReference type="InterPro" id="IPR027417">
    <property type="entry name" value="P-loop_NTPase"/>
</dbReference>
<feature type="transmembrane region" description="Helical" evidence="8">
    <location>
        <begin position="202"/>
        <end position="221"/>
    </location>
</feature>
<evidence type="ECO:0000256" key="8">
    <source>
        <dbReference type="SAM" id="Phobius"/>
    </source>
</evidence>
<dbReference type="InterPro" id="IPR039421">
    <property type="entry name" value="Type_1_exporter"/>
</dbReference>
<dbReference type="PANTHER" id="PTHR43394">
    <property type="entry name" value="ATP-DEPENDENT PERMEASE MDL1, MITOCHONDRIAL"/>
    <property type="match status" value="1"/>
</dbReference>
<evidence type="ECO:0000256" key="7">
    <source>
        <dbReference type="SAM" id="MobiDB-lite"/>
    </source>
</evidence>
<evidence type="ECO:0000256" key="1">
    <source>
        <dbReference type="ARBA" id="ARBA00004651"/>
    </source>
</evidence>
<feature type="transmembrane region" description="Helical" evidence="8">
    <location>
        <begin position="60"/>
        <end position="78"/>
    </location>
</feature>
<gene>
    <name evidence="11" type="ORF">GCM10009798_20640</name>
</gene>
<evidence type="ECO:0000256" key="5">
    <source>
        <dbReference type="ARBA" id="ARBA00022989"/>
    </source>
</evidence>
<keyword evidence="2 8" id="KW-0812">Transmembrane</keyword>
<dbReference type="InterPro" id="IPR017871">
    <property type="entry name" value="ABC_transporter-like_CS"/>
</dbReference>
<evidence type="ECO:0000259" key="10">
    <source>
        <dbReference type="PROSITE" id="PS50929"/>
    </source>
</evidence>
<dbReference type="InterPro" id="IPR011527">
    <property type="entry name" value="ABC1_TM_dom"/>
</dbReference>
<evidence type="ECO:0000259" key="9">
    <source>
        <dbReference type="PROSITE" id="PS50893"/>
    </source>
</evidence>
<comment type="subcellular location">
    <subcellularLocation>
        <location evidence="1">Cell membrane</location>
        <topology evidence="1">Multi-pass membrane protein</topology>
    </subcellularLocation>
</comment>